<evidence type="ECO:0000259" key="10">
    <source>
        <dbReference type="Pfam" id="PF00408"/>
    </source>
</evidence>
<dbReference type="Gene3D" id="3.30.310.50">
    <property type="entry name" value="Alpha-D-phosphohexomutase, C-terminal domain"/>
    <property type="match status" value="1"/>
</dbReference>
<dbReference type="InterPro" id="IPR016055">
    <property type="entry name" value="A-D-PHexomutase_a/b/a-I/II/III"/>
</dbReference>
<dbReference type="PATRIC" id="fig|111780.3.peg.1703"/>
<organism evidence="14 15">
    <name type="scientific">Stanieria cyanosphaera (strain ATCC 29371 / PCC 7437)</name>
    <dbReference type="NCBI Taxonomy" id="111780"/>
    <lineage>
        <taxon>Bacteria</taxon>
        <taxon>Bacillati</taxon>
        <taxon>Cyanobacteriota</taxon>
        <taxon>Cyanophyceae</taxon>
        <taxon>Pleurocapsales</taxon>
        <taxon>Dermocarpellaceae</taxon>
        <taxon>Stanieria</taxon>
    </lineage>
</organism>
<evidence type="ECO:0000313" key="14">
    <source>
        <dbReference type="EMBL" id="AFZ35198.1"/>
    </source>
</evidence>
<keyword evidence="7 9" id="KW-0460">Magnesium</keyword>
<evidence type="ECO:0000259" key="11">
    <source>
        <dbReference type="Pfam" id="PF02878"/>
    </source>
</evidence>
<dbReference type="PANTHER" id="PTHR22573:SF2">
    <property type="entry name" value="PHOSPHOGLUCOMUTASE"/>
    <property type="match status" value="1"/>
</dbReference>
<dbReference type="GO" id="GO:0004614">
    <property type="term" value="F:phosphoglucomutase activity"/>
    <property type="evidence" value="ECO:0007669"/>
    <property type="project" value="UniProtKB-EC"/>
</dbReference>
<dbReference type="InterPro" id="IPR005846">
    <property type="entry name" value="A-D-PHexomutase_a/b/a-III"/>
</dbReference>
<dbReference type="AlphaFoldDB" id="K9XRQ2"/>
<dbReference type="InterPro" id="IPR005841">
    <property type="entry name" value="Alpha-D-phosphohexomutase_SF"/>
</dbReference>
<dbReference type="PRINTS" id="PR00509">
    <property type="entry name" value="PGMPMM"/>
</dbReference>
<evidence type="ECO:0000256" key="7">
    <source>
        <dbReference type="ARBA" id="ARBA00022842"/>
    </source>
</evidence>
<dbReference type="CDD" id="cd05800">
    <property type="entry name" value="PGM_like2"/>
    <property type="match status" value="1"/>
</dbReference>
<evidence type="ECO:0000259" key="13">
    <source>
        <dbReference type="Pfam" id="PF02880"/>
    </source>
</evidence>
<dbReference type="PROSITE" id="PS00710">
    <property type="entry name" value="PGM_PMM"/>
    <property type="match status" value="1"/>
</dbReference>
<dbReference type="Proteomes" id="UP000010473">
    <property type="component" value="Chromosome"/>
</dbReference>
<evidence type="ECO:0000256" key="2">
    <source>
        <dbReference type="ARBA" id="ARBA00001946"/>
    </source>
</evidence>
<dbReference type="EC" id="5.4.2.2" evidence="4"/>
<dbReference type="GO" id="GO:0005975">
    <property type="term" value="P:carbohydrate metabolic process"/>
    <property type="evidence" value="ECO:0007669"/>
    <property type="project" value="InterPro"/>
</dbReference>
<dbReference type="Pfam" id="PF00408">
    <property type="entry name" value="PGM_PMM_IV"/>
    <property type="match status" value="1"/>
</dbReference>
<keyword evidence="15" id="KW-1185">Reference proteome</keyword>
<dbReference type="SUPFAM" id="SSF53738">
    <property type="entry name" value="Phosphoglucomutase, first 3 domains"/>
    <property type="match status" value="3"/>
</dbReference>
<dbReference type="OrthoDB" id="9806956at2"/>
<dbReference type="PANTHER" id="PTHR22573">
    <property type="entry name" value="PHOSPHOHEXOMUTASE FAMILY MEMBER"/>
    <property type="match status" value="1"/>
</dbReference>
<comment type="catalytic activity">
    <reaction evidence="1">
        <text>alpha-D-glucose 1-phosphate = alpha-D-glucose 6-phosphate</text>
        <dbReference type="Rhea" id="RHEA:23536"/>
        <dbReference type="ChEBI" id="CHEBI:58225"/>
        <dbReference type="ChEBI" id="CHEBI:58601"/>
        <dbReference type="EC" id="5.4.2.2"/>
    </reaction>
</comment>
<feature type="domain" description="Alpha-D-phosphohexomutase alpha/beta/alpha" evidence="12">
    <location>
        <begin position="162"/>
        <end position="269"/>
    </location>
</feature>
<keyword evidence="6 9" id="KW-0479">Metal-binding</keyword>
<reference evidence="15" key="1">
    <citation type="journal article" date="2013" name="Proc. Natl. Acad. Sci. U.S.A.">
        <title>Improving the coverage of the cyanobacterial phylum using diversity-driven genome sequencing.</title>
        <authorList>
            <person name="Shih P.M."/>
            <person name="Wu D."/>
            <person name="Latifi A."/>
            <person name="Axen S.D."/>
            <person name="Fewer D.P."/>
            <person name="Talla E."/>
            <person name="Calteau A."/>
            <person name="Cai F."/>
            <person name="Tandeau de Marsac N."/>
            <person name="Rippka R."/>
            <person name="Herdman M."/>
            <person name="Sivonen K."/>
            <person name="Coursin T."/>
            <person name="Laurent T."/>
            <person name="Goodwin L."/>
            <person name="Nolan M."/>
            <person name="Davenport K.W."/>
            <person name="Han C.S."/>
            <person name="Rubin E.M."/>
            <person name="Eisen J.A."/>
            <person name="Woyke T."/>
            <person name="Gugger M."/>
            <person name="Kerfeld C.A."/>
        </authorList>
    </citation>
    <scope>NUCLEOTIDE SEQUENCE [LARGE SCALE GENOMIC DNA]</scope>
    <source>
        <strain evidence="15">ATCC 29371 / PCC 7437</strain>
    </source>
</reference>
<proteinExistence type="inferred from homology"/>
<evidence type="ECO:0000256" key="6">
    <source>
        <dbReference type="ARBA" id="ARBA00022723"/>
    </source>
</evidence>
<dbReference type="InterPro" id="IPR005843">
    <property type="entry name" value="A-D-PHexomutase_C"/>
</dbReference>
<dbReference type="InterPro" id="IPR016066">
    <property type="entry name" value="A-D-PHexomutase_CS"/>
</dbReference>
<evidence type="ECO:0000256" key="9">
    <source>
        <dbReference type="RuleBase" id="RU004326"/>
    </source>
</evidence>
<dbReference type="STRING" id="111780.Sta7437_1633"/>
<dbReference type="EMBL" id="CP003653">
    <property type="protein sequence ID" value="AFZ35198.1"/>
    <property type="molecule type" value="Genomic_DNA"/>
</dbReference>
<dbReference type="Pfam" id="PF02880">
    <property type="entry name" value="PGM_PMM_III"/>
    <property type="match status" value="1"/>
</dbReference>
<protein>
    <recommendedName>
        <fullName evidence="4">phosphoglucomutase (alpha-D-glucose-1,6-bisphosphate-dependent)</fullName>
        <ecNumber evidence="4">5.4.2.2</ecNumber>
    </recommendedName>
</protein>
<dbReference type="Pfam" id="PF02879">
    <property type="entry name" value="PGM_PMM_II"/>
    <property type="match status" value="1"/>
</dbReference>
<gene>
    <name evidence="14" type="ordered locus">Sta7437_1633</name>
</gene>
<dbReference type="RefSeq" id="WP_015192869.1">
    <property type="nucleotide sequence ID" value="NC_019748.1"/>
</dbReference>
<dbReference type="InterPro" id="IPR045244">
    <property type="entry name" value="PGM"/>
</dbReference>
<dbReference type="GO" id="GO:0000287">
    <property type="term" value="F:magnesium ion binding"/>
    <property type="evidence" value="ECO:0007669"/>
    <property type="project" value="InterPro"/>
</dbReference>
<evidence type="ECO:0000259" key="12">
    <source>
        <dbReference type="Pfam" id="PF02879"/>
    </source>
</evidence>
<dbReference type="Gene3D" id="3.40.120.10">
    <property type="entry name" value="Alpha-D-Glucose-1,6-Bisphosphate, subunit A, domain 3"/>
    <property type="match status" value="3"/>
</dbReference>
<comment type="similarity">
    <text evidence="3 9">Belongs to the phosphohexose mutase family.</text>
</comment>
<feature type="domain" description="Alpha-D-phosphohexomutase C-terminal" evidence="10">
    <location>
        <begin position="416"/>
        <end position="467"/>
    </location>
</feature>
<evidence type="ECO:0000256" key="1">
    <source>
        <dbReference type="ARBA" id="ARBA00000443"/>
    </source>
</evidence>
<keyword evidence="5" id="KW-0597">Phosphoprotein</keyword>
<evidence type="ECO:0000313" key="15">
    <source>
        <dbReference type="Proteomes" id="UP000010473"/>
    </source>
</evidence>
<accession>K9XRQ2</accession>
<dbReference type="eggNOG" id="COG1109">
    <property type="taxonomic scope" value="Bacteria"/>
</dbReference>
<name>K9XRQ2_STAC7</name>
<evidence type="ECO:0000256" key="8">
    <source>
        <dbReference type="ARBA" id="ARBA00023235"/>
    </source>
</evidence>
<dbReference type="InterPro" id="IPR036900">
    <property type="entry name" value="A-D-PHexomutase_C_sf"/>
</dbReference>
<comment type="cofactor">
    <cofactor evidence="2">
        <name>Mg(2+)</name>
        <dbReference type="ChEBI" id="CHEBI:18420"/>
    </cofactor>
</comment>
<feature type="domain" description="Alpha-D-phosphohexomutase alpha/beta/alpha" evidence="11">
    <location>
        <begin position="8"/>
        <end position="141"/>
    </location>
</feature>
<dbReference type="SUPFAM" id="SSF55957">
    <property type="entry name" value="Phosphoglucomutase, C-terminal domain"/>
    <property type="match status" value="1"/>
</dbReference>
<dbReference type="InterPro" id="IPR005844">
    <property type="entry name" value="A-D-PHexomutase_a/b/a-I"/>
</dbReference>
<evidence type="ECO:0000256" key="3">
    <source>
        <dbReference type="ARBA" id="ARBA00010231"/>
    </source>
</evidence>
<dbReference type="InterPro" id="IPR005845">
    <property type="entry name" value="A-D-PHexomutase_a/b/a-II"/>
</dbReference>
<dbReference type="HOGENOM" id="CLU_016950_7_1_3"/>
<evidence type="ECO:0000256" key="5">
    <source>
        <dbReference type="ARBA" id="ARBA00022553"/>
    </source>
</evidence>
<sequence>MAFTINPIKFGTDGWRGVIAADFTFERVAMLAPLAAKVLADNYGGATGSRTVIVGYDRRFLAEDFAKVAAEAIQAAGFDVLLSQSYAPTPAFSWAAKVQNALGAIVMTASHNPAAYLGLKVKGAFGGSVSPEITQQIEAILGQPLPDAEKPGKLELFDPWVSYCQGLKTKVDIKTIKAAIASGKVRVYADVMHGAAATGLERLLDCSIEEINSARDPLFGGGAPEPLPKYLPDLFRTIKEAAHQYPDSIRVGLVFDGDSDRIAAVDGQGNFLSSQVLIPILIEHLSQKKGFTGEIVKTVSGSDLIPRLAKLYNLSVYETPIGYKYIADRMLSTEVLVGGEESGGIGYGTHIPERDALLSALYVLEAVVESGRDLSDIYGQLEQKTNFTATYDRIDLPLASMEVRAKLVERLQNEPLQEIAGKSVVDCLDVDGYKYRLADDSWLLIRFSGTEPVLRLYCQAPTMIEVKKTLDWARDWANSV</sequence>
<evidence type="ECO:0000256" key="4">
    <source>
        <dbReference type="ARBA" id="ARBA00012728"/>
    </source>
</evidence>
<feature type="domain" description="Alpha-D-phosphohexomutase alpha/beta/alpha" evidence="13">
    <location>
        <begin position="277"/>
        <end position="382"/>
    </location>
</feature>
<keyword evidence="8 14" id="KW-0413">Isomerase</keyword>
<dbReference type="Pfam" id="PF02878">
    <property type="entry name" value="PGM_PMM_I"/>
    <property type="match status" value="1"/>
</dbReference>
<dbReference type="GO" id="GO:0005829">
    <property type="term" value="C:cytosol"/>
    <property type="evidence" value="ECO:0007669"/>
    <property type="project" value="TreeGrafter"/>
</dbReference>
<dbReference type="KEGG" id="scs:Sta7437_1633"/>